<dbReference type="Pfam" id="PF05173">
    <property type="entry name" value="DapB_C"/>
    <property type="match status" value="1"/>
</dbReference>
<reference evidence="2 3" key="1">
    <citation type="submission" date="2021-02" db="EMBL/GenBank/DDBJ databases">
        <authorList>
            <person name="Vanwijnsberghe S."/>
        </authorList>
    </citation>
    <scope>NUCLEOTIDE SEQUENCE [LARGE SCALE GENOMIC DNA]</scope>
    <source>
        <strain evidence="2 3">R-69776</strain>
    </source>
</reference>
<gene>
    <name evidence="2" type="primary">dapB_1</name>
    <name evidence="2" type="ORF">R69776_01610</name>
</gene>
<name>A0ABN7KZL9_9BURK</name>
<feature type="domain" description="Dihydrodipicolinate reductase C-terminal" evidence="1">
    <location>
        <begin position="96"/>
        <end position="215"/>
    </location>
</feature>
<keyword evidence="3" id="KW-1185">Reference proteome</keyword>
<evidence type="ECO:0000313" key="3">
    <source>
        <dbReference type="Proteomes" id="UP000673821"/>
    </source>
</evidence>
<evidence type="ECO:0000313" key="2">
    <source>
        <dbReference type="EMBL" id="CAE6722801.1"/>
    </source>
</evidence>
<dbReference type="EMBL" id="CAJNBH010000004">
    <property type="protein sequence ID" value="CAE6722801.1"/>
    <property type="molecule type" value="Genomic_DNA"/>
</dbReference>
<comment type="caution">
    <text evidence="2">The sequence shown here is derived from an EMBL/GenBank/DDBJ whole genome shotgun (WGS) entry which is preliminary data.</text>
</comment>
<dbReference type="InterPro" id="IPR023940">
    <property type="entry name" value="DHDPR_bac"/>
</dbReference>
<dbReference type="EC" id="1.17.1.8" evidence="2"/>
<protein>
    <submittedName>
        <fullName evidence="2">4-hydroxy-tetrahydrodipicolinate reductase</fullName>
        <ecNumber evidence="2">1.17.1.8</ecNumber>
    </submittedName>
</protein>
<dbReference type="RefSeq" id="WP_200658229.1">
    <property type="nucleotide sequence ID" value="NZ_CAJNBH010000004.1"/>
</dbReference>
<dbReference type="Proteomes" id="UP000673821">
    <property type="component" value="Unassembled WGS sequence"/>
</dbReference>
<sequence length="224" mass="24603">MQVIIAGAGKLATELLASHELNDNYHTISWADRKETNSASIVVHAGSGRELPAVIAYCRSTKSTLIELSTGSDVEVEPFDFPVVLCANTNILMLKFMSMLETSGHLFRGYKVRLVESHQAAKTSVPGTALNIAQSIGQTANSIVSVRDPKIQCRELKIPDDQLTRHAFHQIRIEDGGSSLLLESRVYGTSPYADGVSRIIEVVCHNGLEHRLYSVMELVKNGWL</sequence>
<organism evidence="2 3">
    <name type="scientific">Paraburkholderia nemoris</name>
    <dbReference type="NCBI Taxonomy" id="2793076"/>
    <lineage>
        <taxon>Bacteria</taxon>
        <taxon>Pseudomonadati</taxon>
        <taxon>Pseudomonadota</taxon>
        <taxon>Betaproteobacteria</taxon>
        <taxon>Burkholderiales</taxon>
        <taxon>Burkholderiaceae</taxon>
        <taxon>Paraburkholderia</taxon>
    </lineage>
</organism>
<proteinExistence type="predicted"/>
<dbReference type="PANTHER" id="PTHR20836">
    <property type="entry name" value="DIHYDRODIPICOLINATE REDUCTASE"/>
    <property type="match status" value="1"/>
</dbReference>
<accession>A0ABN7KZL9</accession>
<dbReference type="PANTHER" id="PTHR20836:SF0">
    <property type="entry name" value="4-HYDROXY-TETRAHYDRODIPICOLINATE REDUCTASE 1, CHLOROPLASTIC-RELATED"/>
    <property type="match status" value="1"/>
</dbReference>
<dbReference type="InterPro" id="IPR022663">
    <property type="entry name" value="DapB_C"/>
</dbReference>
<evidence type="ECO:0000259" key="1">
    <source>
        <dbReference type="Pfam" id="PF05173"/>
    </source>
</evidence>
<dbReference type="GO" id="GO:0008839">
    <property type="term" value="F:4-hydroxy-tetrahydrodipicolinate reductase"/>
    <property type="evidence" value="ECO:0007669"/>
    <property type="project" value="UniProtKB-EC"/>
</dbReference>
<keyword evidence="2" id="KW-0560">Oxidoreductase</keyword>